<dbReference type="NCBIfam" id="TIGR00241">
    <property type="entry name" value="CoA_E_activ"/>
    <property type="match status" value="1"/>
</dbReference>
<dbReference type="GO" id="GO:0051536">
    <property type="term" value="F:iron-sulfur cluster binding"/>
    <property type="evidence" value="ECO:0007669"/>
    <property type="project" value="UniProtKB-KW"/>
</dbReference>
<dbReference type="EMBL" id="AUZY01002190">
    <property type="protein sequence ID" value="EQD72805.1"/>
    <property type="molecule type" value="Genomic_DNA"/>
</dbReference>
<dbReference type="Pfam" id="PF01869">
    <property type="entry name" value="BcrAD_BadFG"/>
    <property type="match status" value="1"/>
</dbReference>
<dbReference type="PANTHER" id="PTHR32329">
    <property type="entry name" value="BIFUNCTIONAL PROTEIN [INCLUDES 2-HYDROXYACYL-COA DEHYDRATASE (N-TER) AND ITS ACTIVATOR DOMAIN (C_TERM)-RELATED"/>
    <property type="match status" value="1"/>
</dbReference>
<accession>T1CTJ8</accession>
<proteinExistence type="predicted"/>
<protein>
    <submittedName>
        <fullName evidence="6">CoA-substrate-specific enzyme activase</fullName>
    </submittedName>
</protein>
<dbReference type="GO" id="GO:0046872">
    <property type="term" value="F:metal ion binding"/>
    <property type="evidence" value="ECO:0007669"/>
    <property type="project" value="UniProtKB-KW"/>
</dbReference>
<feature type="non-terminal residue" evidence="6">
    <location>
        <position position="134"/>
    </location>
</feature>
<dbReference type="AlphaFoldDB" id="T1CTJ8"/>
<keyword evidence="3" id="KW-0408">Iron</keyword>
<evidence type="ECO:0000256" key="2">
    <source>
        <dbReference type="ARBA" id="ARBA00022723"/>
    </source>
</evidence>
<comment type="caution">
    <text evidence="6">The sequence shown here is derived from an EMBL/GenBank/DDBJ whole genome shotgun (WGS) entry which is preliminary data.</text>
</comment>
<evidence type="ECO:0000256" key="3">
    <source>
        <dbReference type="ARBA" id="ARBA00023004"/>
    </source>
</evidence>
<dbReference type="InterPro" id="IPR008275">
    <property type="entry name" value="CoA_E_activase_dom"/>
</dbReference>
<dbReference type="PANTHER" id="PTHR32329:SF2">
    <property type="entry name" value="BIFUNCTIONAL PROTEIN [INCLUDES 2-HYDROXYACYL-COA DEHYDRATASE (N-TER) AND ITS ACTIVATOR DOMAIN (C_TERM)"/>
    <property type="match status" value="1"/>
</dbReference>
<dbReference type="SUPFAM" id="SSF53067">
    <property type="entry name" value="Actin-like ATPase domain"/>
    <property type="match status" value="1"/>
</dbReference>
<gene>
    <name evidence="6" type="ORF">B1B_03552</name>
</gene>
<dbReference type="Gene3D" id="3.30.420.40">
    <property type="match status" value="1"/>
</dbReference>
<reference evidence="6" key="2">
    <citation type="journal article" date="2014" name="ISME J.">
        <title>Microbial stratification in low pH oxic and suboxic macroscopic growths along an acid mine drainage.</title>
        <authorList>
            <person name="Mendez-Garcia C."/>
            <person name="Mesa V."/>
            <person name="Sprenger R.R."/>
            <person name="Richter M."/>
            <person name="Diez M.S."/>
            <person name="Solano J."/>
            <person name="Bargiela R."/>
            <person name="Golyshina O.V."/>
            <person name="Manteca A."/>
            <person name="Ramos J.L."/>
            <person name="Gallego J.R."/>
            <person name="Llorente I."/>
            <person name="Martins Dos Santos V.A."/>
            <person name="Jensen O.N."/>
            <person name="Pelaez A.I."/>
            <person name="Sanchez J."/>
            <person name="Ferrer M."/>
        </authorList>
    </citation>
    <scope>NUCLEOTIDE SEQUENCE</scope>
</reference>
<reference evidence="6" key="1">
    <citation type="submission" date="2013-08" db="EMBL/GenBank/DDBJ databases">
        <authorList>
            <person name="Mendez C."/>
            <person name="Richter M."/>
            <person name="Ferrer M."/>
            <person name="Sanchez J."/>
        </authorList>
    </citation>
    <scope>NUCLEOTIDE SEQUENCE</scope>
</reference>
<keyword evidence="4" id="KW-0411">Iron-sulfur</keyword>
<dbReference type="InterPro" id="IPR051805">
    <property type="entry name" value="Dehydratase_Activator_Redct"/>
</dbReference>
<sequence length="134" mass="14100">MSIVAGVDIGSTTAKCVVLGEGSRILGKSLSVVGVDIVKDAERALEAAIQDAHLSRSDVSFVTGTGYGRYKIYFGQLVVTEISCHARGASFLFPGTRIVVDIGGQDTKAIRINEKGEVVDFAMNDKCAAGTGRF</sequence>
<organism evidence="6">
    <name type="scientific">mine drainage metagenome</name>
    <dbReference type="NCBI Taxonomy" id="410659"/>
    <lineage>
        <taxon>unclassified sequences</taxon>
        <taxon>metagenomes</taxon>
        <taxon>ecological metagenomes</taxon>
    </lineage>
</organism>
<keyword evidence="2" id="KW-0479">Metal-binding</keyword>
<evidence type="ECO:0000256" key="1">
    <source>
        <dbReference type="ARBA" id="ARBA00001966"/>
    </source>
</evidence>
<dbReference type="InterPro" id="IPR043129">
    <property type="entry name" value="ATPase_NBD"/>
</dbReference>
<evidence type="ECO:0000259" key="5">
    <source>
        <dbReference type="Pfam" id="PF01869"/>
    </source>
</evidence>
<evidence type="ECO:0000313" key="6">
    <source>
        <dbReference type="EMBL" id="EQD72805.1"/>
    </source>
</evidence>
<dbReference type="InterPro" id="IPR002731">
    <property type="entry name" value="ATPase_BadF"/>
</dbReference>
<evidence type="ECO:0000256" key="4">
    <source>
        <dbReference type="ARBA" id="ARBA00023014"/>
    </source>
</evidence>
<feature type="domain" description="ATPase BadF/BadG/BcrA/BcrD type" evidence="5">
    <location>
        <begin position="6"/>
        <end position="134"/>
    </location>
</feature>
<name>T1CTJ8_9ZZZZ</name>
<comment type="cofactor">
    <cofactor evidence="1">
        <name>[4Fe-4S] cluster</name>
        <dbReference type="ChEBI" id="CHEBI:49883"/>
    </cofactor>
</comment>